<accession>A0A843UGS4</accession>
<evidence type="ECO:0000313" key="2">
    <source>
        <dbReference type="Proteomes" id="UP000652761"/>
    </source>
</evidence>
<dbReference type="Proteomes" id="UP000652761">
    <property type="component" value="Unassembled WGS sequence"/>
</dbReference>
<organism evidence="1 2">
    <name type="scientific">Colocasia esculenta</name>
    <name type="common">Wild taro</name>
    <name type="synonym">Arum esculentum</name>
    <dbReference type="NCBI Taxonomy" id="4460"/>
    <lineage>
        <taxon>Eukaryota</taxon>
        <taxon>Viridiplantae</taxon>
        <taxon>Streptophyta</taxon>
        <taxon>Embryophyta</taxon>
        <taxon>Tracheophyta</taxon>
        <taxon>Spermatophyta</taxon>
        <taxon>Magnoliopsida</taxon>
        <taxon>Liliopsida</taxon>
        <taxon>Araceae</taxon>
        <taxon>Aroideae</taxon>
        <taxon>Colocasieae</taxon>
        <taxon>Colocasia</taxon>
    </lineage>
</organism>
<name>A0A843UGS4_COLES</name>
<gene>
    <name evidence="1" type="ORF">Taro_015220</name>
</gene>
<keyword evidence="2" id="KW-1185">Reference proteome</keyword>
<sequence>MKRCLSCLECSKAEGRNNGSRMQLLSRSPARARQRLALESRRHMQPLYERVALSGRDLPVSRRVAPPRYQGYPEDHQSLIKINEEKINNV</sequence>
<dbReference type="AlphaFoldDB" id="A0A843UGS4"/>
<comment type="caution">
    <text evidence="1">The sequence shown here is derived from an EMBL/GenBank/DDBJ whole genome shotgun (WGS) entry which is preliminary data.</text>
</comment>
<evidence type="ECO:0000313" key="1">
    <source>
        <dbReference type="EMBL" id="MQL82738.1"/>
    </source>
</evidence>
<reference evidence="1" key="1">
    <citation type="submission" date="2017-07" db="EMBL/GenBank/DDBJ databases">
        <title>Taro Niue Genome Assembly and Annotation.</title>
        <authorList>
            <person name="Atibalentja N."/>
            <person name="Keating K."/>
            <person name="Fields C.J."/>
        </authorList>
    </citation>
    <scope>NUCLEOTIDE SEQUENCE</scope>
    <source>
        <strain evidence="1">Niue_2</strain>
        <tissue evidence="1">Leaf</tissue>
    </source>
</reference>
<protein>
    <submittedName>
        <fullName evidence="1">Uncharacterized protein</fullName>
    </submittedName>
</protein>
<proteinExistence type="predicted"/>
<dbReference type="EMBL" id="NMUH01000651">
    <property type="protein sequence ID" value="MQL82738.1"/>
    <property type="molecule type" value="Genomic_DNA"/>
</dbReference>